<keyword evidence="2" id="KW-1185">Reference proteome</keyword>
<evidence type="ECO:0000313" key="1">
    <source>
        <dbReference type="EMBL" id="WAJ31318.1"/>
    </source>
</evidence>
<sequence length="339" mass="33566">MLVGLVLLALAAFASLSLGAAGLGPAAVARALGTALGDGRAALDPTTAAIVLDIRLPRAVLAILVGAALGLSGAVMQGLFRNPLADPGLVGVSSGAALAAVTVIVLGRGAEERLPPGLGPYLLPVAAFVGGLAATLVLKRLATVSGRTSVAAMLLVGIALTALFGALTGLLVFVADDGQLRELTFWTMGGLGGATWVKALGALPLMLPLACAAPFMARGLNAAALGEAEAFHLGIDVERLKRLGVLAVAASVGAAVAVSGIIGFVGLLAPHLLRVAVGPDHRALLPASALLGATLLLLADLGARTLVAPAELPIGILTACLGAPVFLWLVLKRRATLGA</sequence>
<evidence type="ECO:0000313" key="2">
    <source>
        <dbReference type="Proteomes" id="UP001163223"/>
    </source>
</evidence>
<name>A0ACD4NX34_9HYPH</name>
<reference evidence="1" key="1">
    <citation type="submission" date="2022-11" db="EMBL/GenBank/DDBJ databases">
        <title>beta-Carotene-producing bacterium, Jeongeuplla avenae sp. nov., alleviates the salt stress of Arabidopsis seedlings.</title>
        <authorList>
            <person name="Jiang L."/>
            <person name="Lee J."/>
        </authorList>
    </citation>
    <scope>NUCLEOTIDE SEQUENCE</scope>
    <source>
        <strain evidence="1">DY_R2A_6</strain>
    </source>
</reference>
<proteinExistence type="predicted"/>
<gene>
    <name evidence="1" type="ORF">OXU80_01510</name>
</gene>
<organism evidence="1 2">
    <name type="scientific">Antarcticirhabdus aurantiaca</name>
    <dbReference type="NCBI Taxonomy" id="2606717"/>
    <lineage>
        <taxon>Bacteria</taxon>
        <taxon>Pseudomonadati</taxon>
        <taxon>Pseudomonadota</taxon>
        <taxon>Alphaproteobacteria</taxon>
        <taxon>Hyphomicrobiales</taxon>
        <taxon>Aurantimonadaceae</taxon>
        <taxon>Antarcticirhabdus</taxon>
    </lineage>
</organism>
<protein>
    <submittedName>
        <fullName evidence="1">Iron ABC transporter permease</fullName>
    </submittedName>
</protein>
<dbReference type="Proteomes" id="UP001163223">
    <property type="component" value="Chromosome"/>
</dbReference>
<dbReference type="EMBL" id="CP113520">
    <property type="protein sequence ID" value="WAJ31318.1"/>
    <property type="molecule type" value="Genomic_DNA"/>
</dbReference>
<accession>A0ACD4NX34</accession>